<dbReference type="GO" id="GO:0030288">
    <property type="term" value="C:outer membrane-bounded periplasmic space"/>
    <property type="evidence" value="ECO:0007669"/>
    <property type="project" value="TreeGrafter"/>
</dbReference>
<keyword evidence="5" id="KW-0574">Periplasm</keyword>
<reference evidence="8" key="1">
    <citation type="submission" date="2016-11" db="EMBL/GenBank/DDBJ databases">
        <title>Complete Genome Sequence of alachlor-degrading Sphingomonas sp. strain JJ-A5.</title>
        <authorList>
            <person name="Lee H."/>
            <person name="Ka J.-O."/>
        </authorList>
    </citation>
    <scope>NUCLEOTIDE SEQUENCE [LARGE SCALE GENOMIC DNA]</scope>
    <source>
        <strain evidence="8">JJ-A5</strain>
    </source>
</reference>
<dbReference type="STRING" id="1921510.BSL82_02485"/>
<dbReference type="PIRSF" id="PIRSF006281">
    <property type="entry name" value="MdoG"/>
    <property type="match status" value="1"/>
</dbReference>
<evidence type="ECO:0000313" key="7">
    <source>
        <dbReference type="EMBL" id="API58313.1"/>
    </source>
</evidence>
<dbReference type="FunFam" id="2.70.98.10:FF:000001">
    <property type="entry name" value="Glucans biosynthesis protein G"/>
    <property type="match status" value="1"/>
</dbReference>
<accession>A0A1L3ZRR1</accession>
<dbReference type="InterPro" id="IPR011013">
    <property type="entry name" value="Gal_mutarotase_sf_dom"/>
</dbReference>
<keyword evidence="8" id="KW-1185">Reference proteome</keyword>
<gene>
    <name evidence="7" type="ORF">BSL82_02485</name>
</gene>
<dbReference type="Pfam" id="PF04349">
    <property type="entry name" value="MdoG"/>
    <property type="match status" value="1"/>
</dbReference>
<evidence type="ECO:0000259" key="6">
    <source>
        <dbReference type="Pfam" id="PF04349"/>
    </source>
</evidence>
<comment type="subcellular location">
    <subcellularLocation>
        <location evidence="1">Periplasm</location>
    </subcellularLocation>
</comment>
<evidence type="ECO:0000256" key="5">
    <source>
        <dbReference type="ARBA" id="ARBA00022764"/>
    </source>
</evidence>
<dbReference type="Gene3D" id="2.60.40.10">
    <property type="entry name" value="Immunoglobulins"/>
    <property type="match status" value="1"/>
</dbReference>
<evidence type="ECO:0000256" key="3">
    <source>
        <dbReference type="ARBA" id="ARBA00009284"/>
    </source>
</evidence>
<evidence type="ECO:0000256" key="2">
    <source>
        <dbReference type="ARBA" id="ARBA00005001"/>
    </source>
</evidence>
<dbReference type="GO" id="GO:0030246">
    <property type="term" value="F:carbohydrate binding"/>
    <property type="evidence" value="ECO:0007669"/>
    <property type="project" value="InterPro"/>
</dbReference>
<keyword evidence="4" id="KW-0732">Signal</keyword>
<dbReference type="Gene3D" id="2.70.98.10">
    <property type="match status" value="1"/>
</dbReference>
<dbReference type="InterPro" id="IPR014756">
    <property type="entry name" value="Ig_E-set"/>
</dbReference>
<dbReference type="Proteomes" id="UP000182063">
    <property type="component" value="Chromosome"/>
</dbReference>
<dbReference type="PANTHER" id="PTHR30504:SF2">
    <property type="entry name" value="GLUCANS BIOSYNTHESIS PROTEIN G"/>
    <property type="match status" value="1"/>
</dbReference>
<dbReference type="SUPFAM" id="SSF81296">
    <property type="entry name" value="E set domains"/>
    <property type="match status" value="1"/>
</dbReference>
<comment type="similarity">
    <text evidence="3">Belongs to the OpgD/OpgG family.</text>
</comment>
<organism evidence="7 8">
    <name type="scientific">Tardibacter chloracetimidivorans</name>
    <dbReference type="NCBI Taxonomy" id="1921510"/>
    <lineage>
        <taxon>Bacteria</taxon>
        <taxon>Pseudomonadati</taxon>
        <taxon>Pseudomonadota</taxon>
        <taxon>Alphaproteobacteria</taxon>
        <taxon>Sphingomonadales</taxon>
        <taxon>Sphingomonadaceae</taxon>
        <taxon>Tardibacter</taxon>
    </lineage>
</organism>
<sequence length="504" mass="55296">MLGMASLGVAGQALLRAAPAAGQSAPFGPGTVEAIARRLARKPFNPPDRSLPPAIANLDYDQYRSIRFDRSKAFWAGENGRFIGDLLMRGWLARDHVEVFEVEGGKARAVPYSPRLFSFPDDVSPVEDPSLGFSGVRLLSPINNPDVFDEIAVFQGASYFRSLGRGNLYGISARGLSIGTGGPQEEFPLFRTFWLEKPKPGAEAVQVHALLDSQSVTGAYHMTIDPGETTVIDVRSRLFPRTTVQTPGVAPMSSMFFLGPAGRRRFDDFRGAVHDSDGLKMWTGAGEHLWRPLSNPSTVQISAFQDHDPKGFGLMQRSRALEAYNDLEARYERRPSLWVEPVGRWGAGSVQLLEIPTDDETADNIAAFWRPKAAWRAGRPVDLAYRLHWGDGSPTPTPAARVVATRVGETRIGTRVDGRRHFAVDYEGLGLREGLDRLSVHLSASLGSLSPVRLDPYPAAPGESDRVRVSFDLTPPPAGTVDLRLELRRDGSPIGEIWVNRYSV</sequence>
<dbReference type="GO" id="GO:0051274">
    <property type="term" value="P:beta-glucan biosynthetic process"/>
    <property type="evidence" value="ECO:0007669"/>
    <property type="project" value="TreeGrafter"/>
</dbReference>
<evidence type="ECO:0000313" key="8">
    <source>
        <dbReference type="Proteomes" id="UP000182063"/>
    </source>
</evidence>
<dbReference type="InterPro" id="IPR007444">
    <property type="entry name" value="Glucan_biosyn_MdoG_C"/>
</dbReference>
<dbReference type="InterPro" id="IPR014438">
    <property type="entry name" value="Glucan_biosyn_MdoG/MdoD"/>
</dbReference>
<evidence type="ECO:0000256" key="4">
    <source>
        <dbReference type="ARBA" id="ARBA00022729"/>
    </source>
</evidence>
<dbReference type="SUPFAM" id="SSF74650">
    <property type="entry name" value="Galactose mutarotase-like"/>
    <property type="match status" value="1"/>
</dbReference>
<comment type="pathway">
    <text evidence="2">Glycan metabolism; osmoregulated periplasmic glucan (OPG) biosynthesis.</text>
</comment>
<dbReference type="InterPro" id="IPR013783">
    <property type="entry name" value="Ig-like_fold"/>
</dbReference>
<feature type="domain" description="Glucan biosynthesis periplasmic MdoG C-terminal" evidence="6">
    <location>
        <begin position="27"/>
        <end position="501"/>
    </location>
</feature>
<dbReference type="PANTHER" id="PTHR30504">
    <property type="entry name" value="GLUCANS BIOSYNTHESIS PROTEIN"/>
    <property type="match status" value="1"/>
</dbReference>
<name>A0A1L3ZRR1_9SPHN</name>
<dbReference type="UniPathway" id="UPA00637"/>
<evidence type="ECO:0000256" key="1">
    <source>
        <dbReference type="ARBA" id="ARBA00004418"/>
    </source>
</evidence>
<protein>
    <recommendedName>
        <fullName evidence="6">Glucan biosynthesis periplasmic MdoG C-terminal domain-containing protein</fullName>
    </recommendedName>
</protein>
<dbReference type="AlphaFoldDB" id="A0A1L3ZRR1"/>
<dbReference type="InterPro" id="IPR014718">
    <property type="entry name" value="GH-type_carb-bd"/>
</dbReference>
<proteinExistence type="inferred from homology"/>
<dbReference type="KEGG" id="sphj:BSL82_02485"/>
<dbReference type="EMBL" id="CP018221">
    <property type="protein sequence ID" value="API58313.1"/>
    <property type="molecule type" value="Genomic_DNA"/>
</dbReference>
<dbReference type="GO" id="GO:0003824">
    <property type="term" value="F:catalytic activity"/>
    <property type="evidence" value="ECO:0007669"/>
    <property type="project" value="InterPro"/>
</dbReference>